<dbReference type="OrthoDB" id="7915120at2"/>
<sequence>MKLRSLFYTGALISTIGLLALQANAADAGAKSVGDTWMAACTSAMSCRLTSDRLPPEDGGLAIPAFIRDAKAGSPFSMVLPSPEGYDLLSPDGTYTISVDDKVVAAVTVAELKRDTAEGGYVTADPSVVDPVLDAAKAGKTKITVAYDGPEVSEFAEADLSGFRQSLDWLDTHD</sequence>
<dbReference type="AlphaFoldDB" id="A0A0D5LMK1"/>
<keyword evidence="3" id="KW-1185">Reference proteome</keyword>
<evidence type="ECO:0000313" key="3">
    <source>
        <dbReference type="Proteomes" id="UP000032611"/>
    </source>
</evidence>
<accession>A0A0D5LMK1</accession>
<evidence type="ECO:0000313" key="2">
    <source>
        <dbReference type="EMBL" id="AJY45361.1"/>
    </source>
</evidence>
<feature type="chain" id="PRO_5002295300" evidence="1">
    <location>
        <begin position="26"/>
        <end position="174"/>
    </location>
</feature>
<evidence type="ECO:0000256" key="1">
    <source>
        <dbReference type="SAM" id="SignalP"/>
    </source>
</evidence>
<dbReference type="HOGENOM" id="CLU_1538252_0_0_5"/>
<keyword evidence="1" id="KW-0732">Signal</keyword>
<protein>
    <submittedName>
        <fullName evidence="2">Uncharacterized protein</fullName>
    </submittedName>
</protein>
<dbReference type="RefSeq" id="WP_045679973.1">
    <property type="nucleotide sequence ID" value="NZ_CP010803.1"/>
</dbReference>
<proteinExistence type="predicted"/>
<dbReference type="EMBL" id="CP010803">
    <property type="protein sequence ID" value="AJY45361.1"/>
    <property type="molecule type" value="Genomic_DNA"/>
</dbReference>
<gene>
    <name evidence="2" type="ORF">TM49_06085</name>
</gene>
<dbReference type="PATRIC" id="fig|1486262.3.peg.1249"/>
<dbReference type="KEGG" id="mey:TM49_06085"/>
<reference evidence="2 3" key="1">
    <citation type="journal article" date="2015" name="Genome Announc.">
        <title>Complete genome sequence of Martelella endophytica YC6887, which has antifungal activity associated with a halophyte.</title>
        <authorList>
            <person name="Khan A."/>
            <person name="Khan H."/>
            <person name="Chung E.J."/>
            <person name="Hossain M.T."/>
            <person name="Chung Y.R."/>
        </authorList>
    </citation>
    <scope>NUCLEOTIDE SEQUENCE [LARGE SCALE GENOMIC DNA]</scope>
    <source>
        <strain evidence="2">YC6887</strain>
    </source>
</reference>
<feature type="signal peptide" evidence="1">
    <location>
        <begin position="1"/>
        <end position="25"/>
    </location>
</feature>
<dbReference type="Proteomes" id="UP000032611">
    <property type="component" value="Chromosome"/>
</dbReference>
<organism evidence="2 3">
    <name type="scientific">Martelella endophytica</name>
    <dbReference type="NCBI Taxonomy" id="1486262"/>
    <lineage>
        <taxon>Bacteria</taxon>
        <taxon>Pseudomonadati</taxon>
        <taxon>Pseudomonadota</taxon>
        <taxon>Alphaproteobacteria</taxon>
        <taxon>Hyphomicrobiales</taxon>
        <taxon>Aurantimonadaceae</taxon>
        <taxon>Martelella</taxon>
    </lineage>
</organism>
<name>A0A0D5LMK1_MAREN</name>